<reference evidence="1 2" key="1">
    <citation type="submission" date="2018-11" db="EMBL/GenBank/DDBJ databases">
        <authorList>
            <consortium name="Pathogen Informatics"/>
        </authorList>
    </citation>
    <scope>NUCLEOTIDE SEQUENCE [LARGE SCALE GENOMIC DNA]</scope>
    <source>
        <strain evidence="1 2">Zambia</strain>
    </source>
</reference>
<name>A0A183MDF5_9TREM</name>
<protein>
    <submittedName>
        <fullName evidence="1">Uncharacterized protein</fullName>
    </submittedName>
</protein>
<gene>
    <name evidence="1" type="ORF">SMRZ_LOCUS14080</name>
</gene>
<organism evidence="1 2">
    <name type="scientific">Schistosoma margrebowiei</name>
    <dbReference type="NCBI Taxonomy" id="48269"/>
    <lineage>
        <taxon>Eukaryota</taxon>
        <taxon>Metazoa</taxon>
        <taxon>Spiralia</taxon>
        <taxon>Lophotrochozoa</taxon>
        <taxon>Platyhelminthes</taxon>
        <taxon>Trematoda</taxon>
        <taxon>Digenea</taxon>
        <taxon>Strigeidida</taxon>
        <taxon>Schistosomatoidea</taxon>
        <taxon>Schistosomatidae</taxon>
        <taxon>Schistosoma</taxon>
    </lineage>
</organism>
<dbReference type="Proteomes" id="UP000277204">
    <property type="component" value="Unassembled WGS sequence"/>
</dbReference>
<dbReference type="AlphaFoldDB" id="A0A183MDF5"/>
<proteinExistence type="predicted"/>
<dbReference type="EMBL" id="UZAI01012590">
    <property type="protein sequence ID" value="VDP10249.1"/>
    <property type="molecule type" value="Genomic_DNA"/>
</dbReference>
<evidence type="ECO:0000313" key="2">
    <source>
        <dbReference type="Proteomes" id="UP000277204"/>
    </source>
</evidence>
<evidence type="ECO:0000313" key="1">
    <source>
        <dbReference type="EMBL" id="VDP10249.1"/>
    </source>
</evidence>
<keyword evidence="2" id="KW-1185">Reference proteome</keyword>
<sequence length="47" mass="5228">MGTRYHGAPVILNEMMLPDGFDPVSSTKLSEPLTYLGIDRSLYTLNI</sequence>
<accession>A0A183MDF5</accession>